<comment type="caution">
    <text evidence="2">The sequence shown here is derived from an EMBL/GenBank/DDBJ whole genome shotgun (WGS) entry which is preliminary data.</text>
</comment>
<evidence type="ECO:0000313" key="3">
    <source>
        <dbReference type="Proteomes" id="UP000620266"/>
    </source>
</evidence>
<evidence type="ECO:0000313" key="2">
    <source>
        <dbReference type="EMBL" id="GGC05499.1"/>
    </source>
</evidence>
<accession>A0A8J2UKJ1</accession>
<keyword evidence="3" id="KW-1185">Reference proteome</keyword>
<protein>
    <submittedName>
        <fullName evidence="2">Uncharacterized protein</fullName>
    </submittedName>
</protein>
<name>A0A8J2UKJ1_9BURK</name>
<dbReference type="AlphaFoldDB" id="A0A8J2UKJ1"/>
<reference evidence="2" key="1">
    <citation type="journal article" date="2014" name="Int. J. Syst. Evol. Microbiol.">
        <title>Complete genome sequence of Corynebacterium casei LMG S-19264T (=DSM 44701T), isolated from a smear-ripened cheese.</title>
        <authorList>
            <consortium name="US DOE Joint Genome Institute (JGI-PGF)"/>
            <person name="Walter F."/>
            <person name="Albersmeier A."/>
            <person name="Kalinowski J."/>
            <person name="Ruckert C."/>
        </authorList>
    </citation>
    <scope>NUCLEOTIDE SEQUENCE</scope>
    <source>
        <strain evidence="2">CCM 7086</strain>
    </source>
</reference>
<proteinExistence type="predicted"/>
<gene>
    <name evidence="2" type="ORF">GCM10007205_13320</name>
</gene>
<reference evidence="2" key="2">
    <citation type="submission" date="2020-09" db="EMBL/GenBank/DDBJ databases">
        <authorList>
            <person name="Sun Q."/>
            <person name="Sedlacek I."/>
        </authorList>
    </citation>
    <scope>NUCLEOTIDE SEQUENCE</scope>
    <source>
        <strain evidence="2">CCM 7086</strain>
    </source>
</reference>
<feature type="compositionally biased region" description="Basic residues" evidence="1">
    <location>
        <begin position="23"/>
        <end position="33"/>
    </location>
</feature>
<dbReference type="Proteomes" id="UP000620266">
    <property type="component" value="Unassembled WGS sequence"/>
</dbReference>
<sequence length="64" mass="7134">MPVPAPTMTMDISMAMMPDMKKANKTGVKRAGTRRSSERVEQDGFMKALKDGKGHTLRIPSTRR</sequence>
<organism evidence="2 3">
    <name type="scientific">Oxalicibacterium flavum</name>
    <dbReference type="NCBI Taxonomy" id="179467"/>
    <lineage>
        <taxon>Bacteria</taxon>
        <taxon>Pseudomonadati</taxon>
        <taxon>Pseudomonadota</taxon>
        <taxon>Betaproteobacteria</taxon>
        <taxon>Burkholderiales</taxon>
        <taxon>Oxalobacteraceae</taxon>
        <taxon>Oxalicibacterium</taxon>
    </lineage>
</organism>
<evidence type="ECO:0000256" key="1">
    <source>
        <dbReference type="SAM" id="MobiDB-lite"/>
    </source>
</evidence>
<dbReference type="EMBL" id="BMCG01000002">
    <property type="protein sequence ID" value="GGC05499.1"/>
    <property type="molecule type" value="Genomic_DNA"/>
</dbReference>
<feature type="region of interest" description="Disordered" evidence="1">
    <location>
        <begin position="23"/>
        <end position="42"/>
    </location>
</feature>